<evidence type="ECO:0000313" key="3">
    <source>
        <dbReference type="Proteomes" id="UP000002725"/>
    </source>
</evidence>
<gene>
    <name evidence="2" type="ordered locus">Paes_0800</name>
</gene>
<dbReference type="Gene3D" id="3.40.630.30">
    <property type="match status" value="1"/>
</dbReference>
<reference evidence="2" key="1">
    <citation type="submission" date="2008-06" db="EMBL/GenBank/DDBJ databases">
        <title>Complete sequence of chromosome of Prosthecochloris aestuarii DSM 271.</title>
        <authorList>
            <consortium name="US DOE Joint Genome Institute"/>
            <person name="Lucas S."/>
            <person name="Copeland A."/>
            <person name="Lapidus A."/>
            <person name="Glavina del Rio T."/>
            <person name="Dalin E."/>
            <person name="Tice H."/>
            <person name="Bruce D."/>
            <person name="Goodwin L."/>
            <person name="Pitluck S."/>
            <person name="Schmutz J."/>
            <person name="Larimer F."/>
            <person name="Land M."/>
            <person name="Hauser L."/>
            <person name="Kyrpides N."/>
            <person name="Anderson I."/>
            <person name="Liu Z."/>
            <person name="Li T."/>
            <person name="Zhao F."/>
            <person name="Overmann J."/>
            <person name="Bryant D.A."/>
            <person name="Richardson P."/>
        </authorList>
    </citation>
    <scope>NUCLEOTIDE SEQUENCE [LARGE SCALE GENOMIC DNA]</scope>
    <source>
        <strain evidence="2">DSM 271</strain>
    </source>
</reference>
<dbReference type="NCBIfam" id="TIGR03827">
    <property type="entry name" value="GNAT_ablB"/>
    <property type="match status" value="1"/>
</dbReference>
<dbReference type="STRING" id="290512.Paes_0800"/>
<dbReference type="KEGG" id="paa:Paes_0800"/>
<dbReference type="InterPro" id="IPR000182">
    <property type="entry name" value="GNAT_dom"/>
</dbReference>
<accession>B4S709</accession>
<dbReference type="HOGENOM" id="CLU_081246_0_0_10"/>
<dbReference type="Proteomes" id="UP000002725">
    <property type="component" value="Chromosome"/>
</dbReference>
<proteinExistence type="predicted"/>
<dbReference type="RefSeq" id="WP_012505383.1">
    <property type="nucleotide sequence ID" value="NC_011059.1"/>
</dbReference>
<organism evidence="2 3">
    <name type="scientific">Prosthecochloris aestuarii (strain DSM 271 / SK 413)</name>
    <dbReference type="NCBI Taxonomy" id="290512"/>
    <lineage>
        <taxon>Bacteria</taxon>
        <taxon>Pseudomonadati</taxon>
        <taxon>Chlorobiota</taxon>
        <taxon>Chlorobiia</taxon>
        <taxon>Chlorobiales</taxon>
        <taxon>Chlorobiaceae</taxon>
        <taxon>Prosthecochloris</taxon>
    </lineage>
</organism>
<dbReference type="GO" id="GO:0008080">
    <property type="term" value="F:N-acetyltransferase activity"/>
    <property type="evidence" value="ECO:0007669"/>
    <property type="project" value="InterPro"/>
</dbReference>
<dbReference type="eggNOG" id="COG0456">
    <property type="taxonomic scope" value="Bacteria"/>
</dbReference>
<dbReference type="EMBL" id="CP001108">
    <property type="protein sequence ID" value="ACF45846.1"/>
    <property type="molecule type" value="Genomic_DNA"/>
</dbReference>
<keyword evidence="3" id="KW-1185">Reference proteome</keyword>
<dbReference type="SUPFAM" id="SSF55729">
    <property type="entry name" value="Acyl-CoA N-acyltransferases (Nat)"/>
    <property type="match status" value="1"/>
</dbReference>
<dbReference type="AlphaFoldDB" id="B4S709"/>
<evidence type="ECO:0000259" key="1">
    <source>
        <dbReference type="PROSITE" id="PS51186"/>
    </source>
</evidence>
<dbReference type="PROSITE" id="PS51186">
    <property type="entry name" value="GNAT"/>
    <property type="match status" value="1"/>
</dbReference>
<dbReference type="CDD" id="cd04301">
    <property type="entry name" value="NAT_SF"/>
    <property type="match status" value="1"/>
</dbReference>
<protein>
    <submittedName>
        <fullName evidence="2">GCN5-related N-acetyltransferase</fullName>
    </submittedName>
</protein>
<dbReference type="Pfam" id="PF00583">
    <property type="entry name" value="Acetyltransf_1"/>
    <property type="match status" value="1"/>
</dbReference>
<name>B4S709_PROA2</name>
<feature type="domain" description="N-acetyltransferase" evidence="1">
    <location>
        <begin position="129"/>
        <end position="279"/>
    </location>
</feature>
<evidence type="ECO:0000313" key="2">
    <source>
        <dbReference type="EMBL" id="ACF45846.1"/>
    </source>
</evidence>
<sequence>MLMHTDRIDNLLGAVIQHGPSSNRIYIMHTGAASPAQLVKEIDRLGEQNGYTKIFAKVPASASRVFLDNGYVTEAEIPGFFNGRETAYFLARYLDRKRSCMHDRETINGIIASAKAAKVKSLPPLPEKFSLQQCRPDNATEMSNIYRTVFPTYPFPIDNPEYLCQTMKSHIAYFRAATNAQTIALASSEMDIEHENVEMTDFATLPSWRGHNLAGQLLKLMEQEMRHRKIKTAYTIARAISAGMNITFGRAGYTFSGTLVNNTNISGCIESMNVWYKPL</sequence>
<dbReference type="InterPro" id="IPR022525">
    <property type="entry name" value="GNAT_AblB"/>
</dbReference>
<dbReference type="InterPro" id="IPR016181">
    <property type="entry name" value="Acyl_CoA_acyltransferase"/>
</dbReference>